<sequence>MQAPPVFATATLPVFEIESTTILNDKLKSLGITQLFGGNQNCFDKLFAKNNESSSHALDIFVHTAKFKTDQFGADGRDSTEDYLRYEDVRPQPGDISDDPRCPRIEFIADHPFIYFLALWGPGNHQSRKLELLSIQFAGIFS</sequence>
<dbReference type="InterPro" id="IPR036186">
    <property type="entry name" value="Serpin_sf"/>
</dbReference>
<dbReference type="Gene3D" id="3.30.497.10">
    <property type="entry name" value="Antithrombin, subunit I, domain 2"/>
    <property type="match status" value="1"/>
</dbReference>
<dbReference type="Pfam" id="PF00079">
    <property type="entry name" value="Serpin"/>
    <property type="match status" value="1"/>
</dbReference>
<keyword evidence="2" id="KW-1185">Reference proteome</keyword>
<dbReference type="WBParaSite" id="PDA_v2.g8540.t1">
    <property type="protein sequence ID" value="PDA_v2.g8540.t1"/>
    <property type="gene ID" value="PDA_v2.g8540"/>
</dbReference>
<organism evidence="2 3">
    <name type="scientific">Panagrolaimus davidi</name>
    <dbReference type="NCBI Taxonomy" id="227884"/>
    <lineage>
        <taxon>Eukaryota</taxon>
        <taxon>Metazoa</taxon>
        <taxon>Ecdysozoa</taxon>
        <taxon>Nematoda</taxon>
        <taxon>Chromadorea</taxon>
        <taxon>Rhabditida</taxon>
        <taxon>Tylenchina</taxon>
        <taxon>Panagrolaimomorpha</taxon>
        <taxon>Panagrolaimoidea</taxon>
        <taxon>Panagrolaimidae</taxon>
        <taxon>Panagrolaimus</taxon>
    </lineage>
</organism>
<evidence type="ECO:0000313" key="3">
    <source>
        <dbReference type="WBParaSite" id="PDA_v2.g8540.t1"/>
    </source>
</evidence>
<dbReference type="AlphaFoldDB" id="A0A914RA87"/>
<dbReference type="Gene3D" id="2.30.39.10">
    <property type="entry name" value="Alpha-1-antitrypsin, domain 1"/>
    <property type="match status" value="1"/>
</dbReference>
<evidence type="ECO:0000259" key="1">
    <source>
        <dbReference type="Pfam" id="PF00079"/>
    </source>
</evidence>
<dbReference type="InterPro" id="IPR042178">
    <property type="entry name" value="Serpin_sf_1"/>
</dbReference>
<proteinExistence type="predicted"/>
<accession>A0A914RA87</accession>
<evidence type="ECO:0000313" key="2">
    <source>
        <dbReference type="Proteomes" id="UP000887578"/>
    </source>
</evidence>
<feature type="domain" description="Serpin" evidence="1">
    <location>
        <begin position="11"/>
        <end position="117"/>
    </location>
</feature>
<protein>
    <submittedName>
        <fullName evidence="3">Serpin domain-containing protein</fullName>
    </submittedName>
</protein>
<dbReference type="InterPro" id="IPR023796">
    <property type="entry name" value="Serpin_dom"/>
</dbReference>
<dbReference type="Proteomes" id="UP000887578">
    <property type="component" value="Unplaced"/>
</dbReference>
<dbReference type="SUPFAM" id="SSF56574">
    <property type="entry name" value="Serpins"/>
    <property type="match status" value="1"/>
</dbReference>
<reference evidence="3" key="1">
    <citation type="submission" date="2022-11" db="UniProtKB">
        <authorList>
            <consortium name="WormBaseParasite"/>
        </authorList>
    </citation>
    <scope>IDENTIFICATION</scope>
</reference>
<dbReference type="InterPro" id="IPR042185">
    <property type="entry name" value="Serpin_sf_2"/>
</dbReference>
<name>A0A914RA87_9BILA</name>